<reference evidence="1" key="1">
    <citation type="submission" date="2019-11" db="EMBL/GenBank/DDBJ databases">
        <title>Nori genome reveals adaptations in red seaweeds to the harsh intertidal environment.</title>
        <authorList>
            <person name="Wang D."/>
            <person name="Mao Y."/>
        </authorList>
    </citation>
    <scope>NUCLEOTIDE SEQUENCE</scope>
    <source>
        <tissue evidence="1">Gametophyte</tissue>
    </source>
</reference>
<sequence length="356" mass="36701">MTTTTTTPRKALAAAAAAAAAAVVALLGSAVAPAAAQAAGGGSTIVPVTVGGSGGGGSRVPGRTSGLSRGNAVDLSKYNEPERKRRIINGQPVRAGELDSGAGFLARFFIDGTNEYYCMGALTTHRSIVTAAHCFAGFEDVALSDDVRIGGIRLFDGFLVDIEKIVVHPDYNPTTFENDVAVITIKNAPAPANFARNGLVLARLGYRGRVKTGTAVRQSGWGATNVNVTQDNPNRQTVAVSTTLLQQDMLINDMNECNQMVKDVIQIDETNNPVTHLCGSIRDNVAICSGDSGSPVFTKTTTRTGRAFYYVEGVVSVRLGREEEGFLGSSGGGGGGGGWGTAWVCSRGGGGGGRGG</sequence>
<dbReference type="EMBL" id="CM020619">
    <property type="protein sequence ID" value="KAK1865226.1"/>
    <property type="molecule type" value="Genomic_DNA"/>
</dbReference>
<evidence type="ECO:0000313" key="2">
    <source>
        <dbReference type="Proteomes" id="UP000798662"/>
    </source>
</evidence>
<evidence type="ECO:0000313" key="1">
    <source>
        <dbReference type="EMBL" id="KAK1865226.1"/>
    </source>
</evidence>
<gene>
    <name evidence="1" type="ORF">I4F81_007760</name>
</gene>
<accession>A0ACC3C5I1</accession>
<proteinExistence type="predicted"/>
<dbReference type="Proteomes" id="UP000798662">
    <property type="component" value="Chromosome 2"/>
</dbReference>
<protein>
    <submittedName>
        <fullName evidence="1">Uncharacterized protein</fullName>
    </submittedName>
</protein>
<comment type="caution">
    <text evidence="1">The sequence shown here is derived from an EMBL/GenBank/DDBJ whole genome shotgun (WGS) entry which is preliminary data.</text>
</comment>
<name>A0ACC3C5I1_PYRYE</name>
<organism evidence="1 2">
    <name type="scientific">Pyropia yezoensis</name>
    <name type="common">Susabi-nori</name>
    <name type="synonym">Porphyra yezoensis</name>
    <dbReference type="NCBI Taxonomy" id="2788"/>
    <lineage>
        <taxon>Eukaryota</taxon>
        <taxon>Rhodophyta</taxon>
        <taxon>Bangiophyceae</taxon>
        <taxon>Bangiales</taxon>
        <taxon>Bangiaceae</taxon>
        <taxon>Pyropia</taxon>
    </lineage>
</organism>
<keyword evidence="2" id="KW-1185">Reference proteome</keyword>